<feature type="transmembrane region" description="Helical" evidence="2">
    <location>
        <begin position="240"/>
        <end position="258"/>
    </location>
</feature>
<dbReference type="Pfam" id="PF01478">
    <property type="entry name" value="Peptidase_A24"/>
    <property type="match status" value="1"/>
</dbReference>
<evidence type="ECO:0000256" key="1">
    <source>
        <dbReference type="SAM" id="MobiDB-lite"/>
    </source>
</evidence>
<feature type="compositionally biased region" description="Polar residues" evidence="1">
    <location>
        <begin position="21"/>
        <end position="30"/>
    </location>
</feature>
<evidence type="ECO:0000256" key="2">
    <source>
        <dbReference type="SAM" id="Phobius"/>
    </source>
</evidence>
<keyword evidence="4" id="KW-0614">Plasmid</keyword>
<sequence>MACWLHWWLSPRRRGSLRSAAPSTRNSRTLRPSSPERRSSVRNEVRSSPRSDGCQALPVSGSRCAEDFGKARNYRFGASSDEDASFRRRHHVVHGGGHLRFPDPNHSELDTGLSGPAVRRGGHRRSIGIPALVVGGRRRPRLRSPVDPLRGGKMGGGDVKLLTAAALWSGWEQLPALLLVTVLAGGILAIVALARVAARRAADTLALFFPCSATAKARLWLETLLRTRNVDALPSGEAGLPYGIAIAAGGVSILYPFGSTGM</sequence>
<feature type="region of interest" description="Disordered" evidence="1">
    <location>
        <begin position="16"/>
        <end position="58"/>
    </location>
</feature>
<organism evidence="4 5">
    <name type="scientific">Azospirillum argentinense</name>
    <dbReference type="NCBI Taxonomy" id="2970906"/>
    <lineage>
        <taxon>Bacteria</taxon>
        <taxon>Pseudomonadati</taxon>
        <taxon>Pseudomonadota</taxon>
        <taxon>Alphaproteobacteria</taxon>
        <taxon>Rhodospirillales</taxon>
        <taxon>Azospirillaceae</taxon>
        <taxon>Azospirillum</taxon>
    </lineage>
</organism>
<keyword evidence="2" id="KW-0472">Membrane</keyword>
<dbReference type="GO" id="GO:0004190">
    <property type="term" value="F:aspartic-type endopeptidase activity"/>
    <property type="evidence" value="ECO:0007669"/>
    <property type="project" value="InterPro"/>
</dbReference>
<dbReference type="Proteomes" id="UP000298595">
    <property type="component" value="Plasmid p2"/>
</dbReference>
<dbReference type="EMBL" id="CP032323">
    <property type="protein sequence ID" value="QCN98353.1"/>
    <property type="molecule type" value="Genomic_DNA"/>
</dbReference>
<dbReference type="AlphaFoldDB" id="A0A4D8PIG9"/>
<keyword evidence="2" id="KW-0812">Transmembrane</keyword>
<protein>
    <recommendedName>
        <fullName evidence="3">Prepilin type IV endopeptidase peptidase domain-containing protein</fullName>
    </recommendedName>
</protein>
<dbReference type="KEGG" id="aare:D3093_24185"/>
<geneLocation type="plasmid" evidence="4 5">
    <name>p2</name>
</geneLocation>
<gene>
    <name evidence="4" type="ORF">D3093_24185</name>
</gene>
<feature type="domain" description="Prepilin type IV endopeptidase peptidase" evidence="3">
    <location>
        <begin position="152"/>
        <end position="190"/>
    </location>
</feature>
<feature type="transmembrane region" description="Helical" evidence="2">
    <location>
        <begin position="174"/>
        <end position="194"/>
    </location>
</feature>
<dbReference type="Gene3D" id="1.20.120.1220">
    <property type="match status" value="1"/>
</dbReference>
<feature type="compositionally biased region" description="Basic and acidic residues" evidence="1">
    <location>
        <begin position="34"/>
        <end position="49"/>
    </location>
</feature>
<dbReference type="GO" id="GO:0016020">
    <property type="term" value="C:membrane"/>
    <property type="evidence" value="ECO:0007669"/>
    <property type="project" value="InterPro"/>
</dbReference>
<accession>A0A4D8PIG9</accession>
<dbReference type="InterPro" id="IPR000045">
    <property type="entry name" value="Prepilin_IV_endopep_pep"/>
</dbReference>
<keyword evidence="2" id="KW-1133">Transmembrane helix</keyword>
<reference evidence="4 5" key="1">
    <citation type="submission" date="2018-09" db="EMBL/GenBank/DDBJ databases">
        <title>Whole genome based analysis of evolution and adaptive divergence in Indian and Brazilian strains of Azospirillum brasilense.</title>
        <authorList>
            <person name="Singh C."/>
            <person name="Tripathi A.K."/>
        </authorList>
    </citation>
    <scope>NUCLEOTIDE SEQUENCE [LARGE SCALE GENOMIC DNA]</scope>
    <source>
        <strain evidence="4 5">MTCC4035</strain>
        <plasmid evidence="4 5">p2</plasmid>
    </source>
</reference>
<proteinExistence type="predicted"/>
<evidence type="ECO:0000313" key="4">
    <source>
        <dbReference type="EMBL" id="QCN98353.1"/>
    </source>
</evidence>
<evidence type="ECO:0000259" key="3">
    <source>
        <dbReference type="Pfam" id="PF01478"/>
    </source>
</evidence>
<name>A0A4D8PIG9_9PROT</name>
<evidence type="ECO:0000313" key="5">
    <source>
        <dbReference type="Proteomes" id="UP000298595"/>
    </source>
</evidence>